<dbReference type="InterPro" id="IPR006145">
    <property type="entry name" value="PsdUridine_synth_RsuA/RluA"/>
</dbReference>
<dbReference type="PROSITE" id="PS01129">
    <property type="entry name" value="PSI_RLU"/>
    <property type="match status" value="1"/>
</dbReference>
<accession>A0ABT3WDA3</accession>
<dbReference type="InterPro" id="IPR050188">
    <property type="entry name" value="RluA_PseudoU_synthase"/>
</dbReference>
<proteinExistence type="predicted"/>
<dbReference type="RefSeq" id="WP_266115590.1">
    <property type="nucleotide sequence ID" value="NZ_JANIDY010000001.1"/>
</dbReference>
<gene>
    <name evidence="3" type="ORF">NQF86_00060</name>
</gene>
<dbReference type="CDD" id="cd02869">
    <property type="entry name" value="PseudoU_synth_RluA_like"/>
    <property type="match status" value="1"/>
</dbReference>
<evidence type="ECO:0000313" key="4">
    <source>
        <dbReference type="Proteomes" id="UP001165576"/>
    </source>
</evidence>
<dbReference type="Proteomes" id="UP001165576">
    <property type="component" value="Unassembled WGS sequence"/>
</dbReference>
<dbReference type="EMBL" id="JANIDY010000001">
    <property type="protein sequence ID" value="MCX5617065.1"/>
    <property type="molecule type" value="Genomic_DNA"/>
</dbReference>
<dbReference type="InterPro" id="IPR020103">
    <property type="entry name" value="PsdUridine_synth_cat_dom_sf"/>
</dbReference>
<feature type="compositionally biased region" description="Low complexity" evidence="1">
    <location>
        <begin position="127"/>
        <end position="138"/>
    </location>
</feature>
<protein>
    <submittedName>
        <fullName evidence="3">RluA family pseudouridine synthase</fullName>
    </submittedName>
</protein>
<feature type="domain" description="Pseudouridine synthase RsuA/RluA-like" evidence="2">
    <location>
        <begin position="21"/>
        <end position="179"/>
    </location>
</feature>
<dbReference type="SUPFAM" id="SSF55120">
    <property type="entry name" value="Pseudouridine synthase"/>
    <property type="match status" value="1"/>
</dbReference>
<evidence type="ECO:0000259" key="2">
    <source>
        <dbReference type="Pfam" id="PF00849"/>
    </source>
</evidence>
<dbReference type="Gene3D" id="3.30.2350.10">
    <property type="entry name" value="Pseudouridine synthase"/>
    <property type="match status" value="1"/>
</dbReference>
<organism evidence="3 4">
    <name type="scientific">Bombella pluederhausensis</name>
    <dbReference type="NCBI Taxonomy" id="2967336"/>
    <lineage>
        <taxon>Bacteria</taxon>
        <taxon>Pseudomonadati</taxon>
        <taxon>Pseudomonadota</taxon>
        <taxon>Alphaproteobacteria</taxon>
        <taxon>Acetobacterales</taxon>
        <taxon>Acetobacteraceae</taxon>
        <taxon>Bombella</taxon>
    </lineage>
</organism>
<sequence>MAPPPFFQPGLALPILWEDRHFVVINKPAGLAAHPGPQTKDSVETRLVPQKRGGPWLVHRLDADTAGCLLLARRKSALIAAQRAFSEHKTIKQYWALVSGRPKQMSGTLTTELRRVSSAQQGWKMTSSSVNDTASSSRSARESRPARTSWRVLAANEITSLLELTLHTGRTHQARVHCAVLGTPIIGDTLYGGRQDKNGLHLLARSLDVPIQYSLNEPGKPSQQKNDLFHIQATAKHAELEAFLQSHALPSSP</sequence>
<comment type="caution">
    <text evidence="3">The sequence shown here is derived from an EMBL/GenBank/DDBJ whole genome shotgun (WGS) entry which is preliminary data.</text>
</comment>
<reference evidence="3" key="1">
    <citation type="submission" date="2022-07" db="EMBL/GenBank/DDBJ databases">
        <title>Bombella genomes.</title>
        <authorList>
            <person name="Harer L."/>
            <person name="Styblova S."/>
            <person name="Ehrmann M."/>
        </authorList>
    </citation>
    <scope>NUCLEOTIDE SEQUENCE</scope>
    <source>
        <strain evidence="3">TMW 2.2543</strain>
    </source>
</reference>
<evidence type="ECO:0000256" key="1">
    <source>
        <dbReference type="SAM" id="MobiDB-lite"/>
    </source>
</evidence>
<dbReference type="PANTHER" id="PTHR21600">
    <property type="entry name" value="MITOCHONDRIAL RNA PSEUDOURIDINE SYNTHASE"/>
    <property type="match status" value="1"/>
</dbReference>
<evidence type="ECO:0000313" key="3">
    <source>
        <dbReference type="EMBL" id="MCX5617065.1"/>
    </source>
</evidence>
<dbReference type="InterPro" id="IPR006224">
    <property type="entry name" value="PsdUridine_synth_RluA-like_CS"/>
</dbReference>
<name>A0ABT3WDA3_9PROT</name>
<feature type="region of interest" description="Disordered" evidence="1">
    <location>
        <begin position="120"/>
        <end position="145"/>
    </location>
</feature>
<keyword evidence="4" id="KW-1185">Reference proteome</keyword>
<dbReference type="Pfam" id="PF00849">
    <property type="entry name" value="PseudoU_synth_2"/>
    <property type="match status" value="1"/>
</dbReference>